<feature type="domain" description="Thioredoxin" evidence="14">
    <location>
        <begin position="371"/>
        <end position="513"/>
    </location>
</feature>
<comment type="catalytic activity">
    <reaction evidence="1">
        <text>Catalyzes the rearrangement of -S-S- bonds in proteins.</text>
        <dbReference type="EC" id="5.3.4.1"/>
    </reaction>
</comment>
<dbReference type="InterPro" id="IPR013766">
    <property type="entry name" value="Thioredoxin_domain"/>
</dbReference>
<sequence>MQFWKFSTQAVAALLASVSVVSASGPSDGDAIADPNSAVVHLTTKEFKSFLDENPLVLTEFFAPWCGYCKQLGPELSKAADTLNETHPKIKIAQVDCTVEEDLCQKHNIRGYPTLKVMRGAYQQPTDYDGPRDADGIVEYMIRQSRPPVVRVSDFSNFVETGSTERKPYYVQVFPSAAHKKFASQNETYSDIASLEREKSSFYSLEDDAVIAELKKVVKHEISDKEPTYLIVHPEDLSDARVFTGEFSKENLSDWASNAKVPYFGDINRDTYLVYMGSTLPLGYYFYNSGEQRAAVEKFFAEQGKKHLGKINFVGLDASQFGRHAEILNMNPEIVPLFAIQDNSNGRKYGVDQTEHPDPSTDVIEEFINKFLEGEVEPIIKSEPLPTEEEIASREVVKLVAHNYEDVLNQTHKDIFVKYYAPWCGHCKKLAPIWDELAGIYESKSDDSEVIIADLDHTLNDVDTPFMIEGYPTLILYPANGEVDPKTGLRKAIVFDGARDLDSLIEFVKSKGALGVDGEQLKASKALEDEEEEIVAEDAEEVAEEEVEHDEL</sequence>
<dbReference type="CDD" id="cd02961">
    <property type="entry name" value="PDI_a_family"/>
    <property type="match status" value="1"/>
</dbReference>
<evidence type="ECO:0000256" key="11">
    <source>
        <dbReference type="PIRSR" id="PIRSR605792-51"/>
    </source>
</evidence>
<dbReference type="Proteomes" id="UP000182259">
    <property type="component" value="Chromosome V"/>
</dbReference>
<keyword evidence="9" id="KW-0413">Isomerase</keyword>
<dbReference type="PROSITE" id="PS51352">
    <property type="entry name" value="THIOREDOXIN_2"/>
    <property type="match status" value="2"/>
</dbReference>
<evidence type="ECO:0000256" key="4">
    <source>
        <dbReference type="ARBA" id="ARBA00012723"/>
    </source>
</evidence>
<evidence type="ECO:0000256" key="9">
    <source>
        <dbReference type="ARBA" id="ARBA00023235"/>
    </source>
</evidence>
<evidence type="ECO:0000313" key="18">
    <source>
        <dbReference type="Proteomes" id="UP000182334"/>
    </source>
</evidence>
<dbReference type="EMBL" id="LT635768">
    <property type="protein sequence ID" value="SGZ56612.1"/>
    <property type="molecule type" value="Genomic_DNA"/>
</dbReference>
<dbReference type="GO" id="GO:0006457">
    <property type="term" value="P:protein folding"/>
    <property type="evidence" value="ECO:0007669"/>
    <property type="project" value="TreeGrafter"/>
</dbReference>
<dbReference type="CDD" id="cd02995">
    <property type="entry name" value="PDI_a_PDI_a'_C"/>
    <property type="match status" value="1"/>
</dbReference>
<keyword evidence="18" id="KW-1185">Reference proteome</keyword>
<comment type="subcellular location">
    <subcellularLocation>
        <location evidence="2">Endoplasmic reticulum lumen</location>
    </subcellularLocation>
</comment>
<dbReference type="NCBIfam" id="TIGR01130">
    <property type="entry name" value="ER_PDI_fam"/>
    <property type="match status" value="1"/>
</dbReference>
<dbReference type="Gene3D" id="3.40.30.10">
    <property type="entry name" value="Glutaredoxin"/>
    <property type="match status" value="3"/>
</dbReference>
<organism evidence="15 18">
    <name type="scientific">Sungouiella intermedia</name>
    <dbReference type="NCBI Taxonomy" id="45354"/>
    <lineage>
        <taxon>Eukaryota</taxon>
        <taxon>Fungi</taxon>
        <taxon>Dikarya</taxon>
        <taxon>Ascomycota</taxon>
        <taxon>Saccharomycotina</taxon>
        <taxon>Pichiomycetes</taxon>
        <taxon>Metschnikowiaceae</taxon>
        <taxon>Sungouiella</taxon>
    </lineage>
</organism>
<evidence type="ECO:0000313" key="16">
    <source>
        <dbReference type="EMBL" id="SGZ56612.1"/>
    </source>
</evidence>
<dbReference type="PANTHER" id="PTHR18929:SF132">
    <property type="entry name" value="PROTEIN DISULFIDE-ISOMERASE A3"/>
    <property type="match status" value="1"/>
</dbReference>
<dbReference type="Proteomes" id="UP000182334">
    <property type="component" value="Chromosome V"/>
</dbReference>
<feature type="region of interest" description="Disordered" evidence="12">
    <location>
        <begin position="525"/>
        <end position="552"/>
    </location>
</feature>
<evidence type="ECO:0000256" key="12">
    <source>
        <dbReference type="SAM" id="MobiDB-lite"/>
    </source>
</evidence>
<evidence type="ECO:0000256" key="10">
    <source>
        <dbReference type="ARBA" id="ARBA00023284"/>
    </source>
</evidence>
<keyword evidence="7" id="KW-0256">Endoplasmic reticulum</keyword>
<comment type="similarity">
    <text evidence="3">Belongs to the protein disulfide isomerase family.</text>
</comment>
<dbReference type="EMBL" id="LT635760">
    <property type="protein sequence ID" value="SGZ56526.1"/>
    <property type="molecule type" value="Genomic_DNA"/>
</dbReference>
<evidence type="ECO:0000313" key="17">
    <source>
        <dbReference type="Proteomes" id="UP000182259"/>
    </source>
</evidence>
<dbReference type="Pfam" id="PF13848">
    <property type="entry name" value="Thioredoxin_6"/>
    <property type="match status" value="1"/>
</dbReference>
<protein>
    <recommendedName>
        <fullName evidence="4">protein disulfide-isomerase</fullName>
        <ecNumber evidence="4">5.3.4.1</ecNumber>
    </recommendedName>
</protein>
<keyword evidence="6" id="KW-0677">Repeat</keyword>
<dbReference type="GO" id="GO:0003756">
    <property type="term" value="F:protein disulfide isomerase activity"/>
    <property type="evidence" value="ECO:0007669"/>
    <property type="project" value="UniProtKB-EC"/>
</dbReference>
<dbReference type="Pfam" id="PF00085">
    <property type="entry name" value="Thioredoxin"/>
    <property type="match status" value="2"/>
</dbReference>
<accession>A0A1L0DW35</accession>
<evidence type="ECO:0000259" key="14">
    <source>
        <dbReference type="PROSITE" id="PS51352"/>
    </source>
</evidence>
<evidence type="ECO:0000256" key="7">
    <source>
        <dbReference type="ARBA" id="ARBA00022824"/>
    </source>
</evidence>
<feature type="disulfide bond" description="Redox-active" evidence="11">
    <location>
        <begin position="424"/>
        <end position="427"/>
    </location>
</feature>
<evidence type="ECO:0000256" key="5">
    <source>
        <dbReference type="ARBA" id="ARBA00022729"/>
    </source>
</evidence>
<feature type="compositionally biased region" description="Acidic residues" evidence="12">
    <location>
        <begin position="528"/>
        <end position="552"/>
    </location>
</feature>
<dbReference type="PANTHER" id="PTHR18929">
    <property type="entry name" value="PROTEIN DISULFIDE ISOMERASE"/>
    <property type="match status" value="1"/>
</dbReference>
<name>A0A1L0DW35_9ASCO</name>
<dbReference type="CDD" id="cd02982">
    <property type="entry name" value="PDI_b'_family"/>
    <property type="match status" value="1"/>
</dbReference>
<feature type="chain" id="PRO_5011896748" description="protein disulfide-isomerase" evidence="13">
    <location>
        <begin position="24"/>
        <end position="552"/>
    </location>
</feature>
<evidence type="ECO:0000313" key="15">
    <source>
        <dbReference type="EMBL" id="SGZ56526.1"/>
    </source>
</evidence>
<dbReference type="GO" id="GO:0034976">
    <property type="term" value="P:response to endoplasmic reticulum stress"/>
    <property type="evidence" value="ECO:0007669"/>
    <property type="project" value="TreeGrafter"/>
</dbReference>
<evidence type="ECO:0000256" key="1">
    <source>
        <dbReference type="ARBA" id="ARBA00001182"/>
    </source>
</evidence>
<evidence type="ECO:0000256" key="13">
    <source>
        <dbReference type="SAM" id="SignalP"/>
    </source>
</evidence>
<reference evidence="17 18" key="1">
    <citation type="submission" date="2016-10" db="EMBL/GenBank/DDBJ databases">
        <authorList>
            <person name="de Groot N.N."/>
        </authorList>
    </citation>
    <scope>NUCLEOTIDE SEQUENCE [LARGE SCALE GENOMIC DNA]</scope>
    <source>
        <strain evidence="15 18">CBS 141442</strain>
        <strain evidence="16 17">PYCC 4715</strain>
    </source>
</reference>
<keyword evidence="8 11" id="KW-1015">Disulfide bond</keyword>
<dbReference type="AlphaFoldDB" id="A0A1L0DW35"/>
<evidence type="ECO:0000256" key="2">
    <source>
        <dbReference type="ARBA" id="ARBA00004319"/>
    </source>
</evidence>
<feature type="domain" description="Thioredoxin" evidence="14">
    <location>
        <begin position="12"/>
        <end position="164"/>
    </location>
</feature>
<dbReference type="PROSITE" id="PS00194">
    <property type="entry name" value="THIOREDOXIN_1"/>
    <property type="match status" value="2"/>
</dbReference>
<keyword evidence="10 11" id="KW-0676">Redox-active center</keyword>
<keyword evidence="5 13" id="KW-0732">Signal</keyword>
<feature type="signal peptide" evidence="13">
    <location>
        <begin position="1"/>
        <end position="23"/>
    </location>
</feature>
<evidence type="ECO:0000256" key="3">
    <source>
        <dbReference type="ARBA" id="ARBA00006347"/>
    </source>
</evidence>
<evidence type="ECO:0000256" key="8">
    <source>
        <dbReference type="ARBA" id="ARBA00023157"/>
    </source>
</evidence>
<dbReference type="STRING" id="45354.A0A1L0DW35"/>
<dbReference type="FunFam" id="3.40.30.10:FF:000017">
    <property type="entry name" value="Protein disulfide-isomerase A4"/>
    <property type="match status" value="1"/>
</dbReference>
<dbReference type="PRINTS" id="PR00421">
    <property type="entry name" value="THIOREDOXIN"/>
</dbReference>
<dbReference type="OrthoDB" id="427280at2759"/>
<evidence type="ECO:0000256" key="6">
    <source>
        <dbReference type="ARBA" id="ARBA00022737"/>
    </source>
</evidence>
<dbReference type="InterPro" id="IPR036249">
    <property type="entry name" value="Thioredoxin-like_sf"/>
</dbReference>
<dbReference type="InterPro" id="IPR017937">
    <property type="entry name" value="Thioredoxin_CS"/>
</dbReference>
<dbReference type="InterPro" id="IPR005792">
    <property type="entry name" value="Prot_disulphide_isomerase"/>
</dbReference>
<dbReference type="GO" id="GO:0005788">
    <property type="term" value="C:endoplasmic reticulum lumen"/>
    <property type="evidence" value="ECO:0007669"/>
    <property type="project" value="UniProtKB-SubCell"/>
</dbReference>
<feature type="disulfide bond" description="Redox-active" evidence="11">
    <location>
        <begin position="66"/>
        <end position="69"/>
    </location>
</feature>
<dbReference type="EC" id="5.3.4.1" evidence="4"/>
<dbReference type="SUPFAM" id="SSF52833">
    <property type="entry name" value="Thioredoxin-like"/>
    <property type="match status" value="4"/>
</dbReference>
<gene>
    <name evidence="16" type="ORF">SAMEA4029009_CIC11G00000004885</name>
    <name evidence="15" type="ORF">SAMEA4029010_CIC11G00000002713</name>
</gene>
<proteinExistence type="inferred from homology"/>
<dbReference type="CDD" id="cd02981">
    <property type="entry name" value="PDI_b_family"/>
    <property type="match status" value="1"/>
</dbReference>